<evidence type="ECO:0000313" key="3">
    <source>
        <dbReference type="Proteomes" id="UP001054889"/>
    </source>
</evidence>
<organism evidence="2 3">
    <name type="scientific">Eleusine coracana subsp. coracana</name>
    <dbReference type="NCBI Taxonomy" id="191504"/>
    <lineage>
        <taxon>Eukaryota</taxon>
        <taxon>Viridiplantae</taxon>
        <taxon>Streptophyta</taxon>
        <taxon>Embryophyta</taxon>
        <taxon>Tracheophyta</taxon>
        <taxon>Spermatophyta</taxon>
        <taxon>Magnoliopsida</taxon>
        <taxon>Liliopsida</taxon>
        <taxon>Poales</taxon>
        <taxon>Poaceae</taxon>
        <taxon>PACMAD clade</taxon>
        <taxon>Chloridoideae</taxon>
        <taxon>Cynodonteae</taxon>
        <taxon>Eleusininae</taxon>
        <taxon>Eleusine</taxon>
    </lineage>
</organism>
<keyword evidence="3" id="KW-1185">Reference proteome</keyword>
<dbReference type="AlphaFoldDB" id="A0AAV5DSR9"/>
<protein>
    <submittedName>
        <fullName evidence="2">Uncharacterized protein</fullName>
    </submittedName>
</protein>
<proteinExistence type="predicted"/>
<feature type="region of interest" description="Disordered" evidence="1">
    <location>
        <begin position="26"/>
        <end position="59"/>
    </location>
</feature>
<dbReference type="EMBL" id="BQKI01000055">
    <property type="protein sequence ID" value="GJN13256.1"/>
    <property type="molecule type" value="Genomic_DNA"/>
</dbReference>
<comment type="caution">
    <text evidence="2">The sequence shown here is derived from an EMBL/GenBank/DDBJ whole genome shotgun (WGS) entry which is preliminary data.</text>
</comment>
<reference evidence="2" key="1">
    <citation type="journal article" date="2018" name="DNA Res.">
        <title>Multiple hybrid de novo genome assembly of finger millet, an orphan allotetraploid crop.</title>
        <authorList>
            <person name="Hatakeyama M."/>
            <person name="Aluri S."/>
            <person name="Balachadran M.T."/>
            <person name="Sivarajan S.R."/>
            <person name="Patrignani A."/>
            <person name="Gruter S."/>
            <person name="Poveda L."/>
            <person name="Shimizu-Inatsugi R."/>
            <person name="Baeten J."/>
            <person name="Francoijs K.J."/>
            <person name="Nataraja K.N."/>
            <person name="Reddy Y.A.N."/>
            <person name="Phadnis S."/>
            <person name="Ravikumar R.L."/>
            <person name="Schlapbach R."/>
            <person name="Sreeman S.M."/>
            <person name="Shimizu K.K."/>
        </authorList>
    </citation>
    <scope>NUCLEOTIDE SEQUENCE</scope>
</reference>
<name>A0AAV5DSR9_ELECO</name>
<reference evidence="2" key="2">
    <citation type="submission" date="2021-12" db="EMBL/GenBank/DDBJ databases">
        <title>Resequencing data analysis of finger millet.</title>
        <authorList>
            <person name="Hatakeyama M."/>
            <person name="Aluri S."/>
            <person name="Balachadran M.T."/>
            <person name="Sivarajan S.R."/>
            <person name="Poveda L."/>
            <person name="Shimizu-Inatsugi R."/>
            <person name="Schlapbach R."/>
            <person name="Sreeman S.M."/>
            <person name="Shimizu K.K."/>
        </authorList>
    </citation>
    <scope>NUCLEOTIDE SEQUENCE</scope>
</reference>
<feature type="compositionally biased region" description="Low complexity" evidence="1">
    <location>
        <begin position="28"/>
        <end position="37"/>
    </location>
</feature>
<gene>
    <name evidence="2" type="primary">ga31608</name>
    <name evidence="2" type="ORF">PR202_ga31608</name>
</gene>
<evidence type="ECO:0000313" key="2">
    <source>
        <dbReference type="EMBL" id="GJN13256.1"/>
    </source>
</evidence>
<evidence type="ECO:0000256" key="1">
    <source>
        <dbReference type="SAM" id="MobiDB-lite"/>
    </source>
</evidence>
<sequence>MYKQGGGAGLDRKRISEALDKHLEKAVAAASPSTSRGSAGGGGRDHHRLVVPSSASSIPKGRCSEGNVAVMLSLRQMFRGFVACLNLWRAGEAVELNCEVVQVM</sequence>
<accession>A0AAV5DSR9</accession>
<dbReference type="Proteomes" id="UP001054889">
    <property type="component" value="Unassembled WGS sequence"/>
</dbReference>